<name>A0A835PYQ2_VANPL</name>
<dbReference type="Proteomes" id="UP000639772">
    <property type="component" value="Chromosome 12"/>
</dbReference>
<sequence>MRPRAGTSELPDRTPEPQVNSSTSWAGGRLPTTPSAADGGYRQEDSQVSCSGARLAADIAVAIGKPNGCGNRAGRYCPLVSSSARMAVS</sequence>
<protein>
    <submittedName>
        <fullName evidence="2">Uncharacterized protein</fullName>
    </submittedName>
</protein>
<dbReference type="EMBL" id="JADCNM010000012">
    <property type="protein sequence ID" value="KAG0459932.1"/>
    <property type="molecule type" value="Genomic_DNA"/>
</dbReference>
<reference evidence="2 3" key="1">
    <citation type="journal article" date="2020" name="Nat. Food">
        <title>A phased Vanilla planifolia genome enables genetic improvement of flavour and production.</title>
        <authorList>
            <person name="Hasing T."/>
            <person name="Tang H."/>
            <person name="Brym M."/>
            <person name="Khazi F."/>
            <person name="Huang T."/>
            <person name="Chambers A.H."/>
        </authorList>
    </citation>
    <scope>NUCLEOTIDE SEQUENCE [LARGE SCALE GENOMIC DNA]</scope>
    <source>
        <tissue evidence="2">Leaf</tissue>
    </source>
</reference>
<proteinExistence type="predicted"/>
<organism evidence="2 3">
    <name type="scientific">Vanilla planifolia</name>
    <name type="common">Vanilla</name>
    <dbReference type="NCBI Taxonomy" id="51239"/>
    <lineage>
        <taxon>Eukaryota</taxon>
        <taxon>Viridiplantae</taxon>
        <taxon>Streptophyta</taxon>
        <taxon>Embryophyta</taxon>
        <taxon>Tracheophyta</taxon>
        <taxon>Spermatophyta</taxon>
        <taxon>Magnoliopsida</taxon>
        <taxon>Liliopsida</taxon>
        <taxon>Asparagales</taxon>
        <taxon>Orchidaceae</taxon>
        <taxon>Vanilloideae</taxon>
        <taxon>Vanilleae</taxon>
        <taxon>Vanilla</taxon>
    </lineage>
</organism>
<gene>
    <name evidence="2" type="ORF">HPP92_023060</name>
</gene>
<evidence type="ECO:0000256" key="1">
    <source>
        <dbReference type="SAM" id="MobiDB-lite"/>
    </source>
</evidence>
<comment type="caution">
    <text evidence="2">The sequence shown here is derived from an EMBL/GenBank/DDBJ whole genome shotgun (WGS) entry which is preliminary data.</text>
</comment>
<evidence type="ECO:0000313" key="3">
    <source>
        <dbReference type="Proteomes" id="UP000639772"/>
    </source>
</evidence>
<accession>A0A835PYQ2</accession>
<feature type="region of interest" description="Disordered" evidence="1">
    <location>
        <begin position="1"/>
        <end position="46"/>
    </location>
</feature>
<evidence type="ECO:0000313" key="2">
    <source>
        <dbReference type="EMBL" id="KAG0459932.1"/>
    </source>
</evidence>
<dbReference type="AlphaFoldDB" id="A0A835PYQ2"/>